<evidence type="ECO:0000256" key="8">
    <source>
        <dbReference type="ARBA" id="ARBA00022843"/>
    </source>
</evidence>
<dbReference type="GeneID" id="100571832"/>
<dbReference type="GO" id="GO:0005694">
    <property type="term" value="C:chromosome"/>
    <property type="evidence" value="ECO:0007669"/>
    <property type="project" value="UniProtKB-SubCell"/>
</dbReference>
<dbReference type="SUPFAM" id="SSF49879">
    <property type="entry name" value="SMAD/FHA domain"/>
    <property type="match status" value="1"/>
</dbReference>
<dbReference type="KEGG" id="api:100571832"/>
<evidence type="ECO:0000256" key="13">
    <source>
        <dbReference type="ARBA" id="ARBA00030146"/>
    </source>
</evidence>
<organism evidence="17 18">
    <name type="scientific">Acyrthosiphon pisum</name>
    <name type="common">Pea aphid</name>
    <dbReference type="NCBI Taxonomy" id="7029"/>
    <lineage>
        <taxon>Eukaryota</taxon>
        <taxon>Metazoa</taxon>
        <taxon>Ecdysozoa</taxon>
        <taxon>Arthropoda</taxon>
        <taxon>Hexapoda</taxon>
        <taxon>Insecta</taxon>
        <taxon>Pterygota</taxon>
        <taxon>Neoptera</taxon>
        <taxon>Paraneoptera</taxon>
        <taxon>Hemiptera</taxon>
        <taxon>Sternorrhyncha</taxon>
        <taxon>Aphidomorpha</taxon>
        <taxon>Aphidoidea</taxon>
        <taxon>Aphididae</taxon>
        <taxon>Macrosiphini</taxon>
        <taxon>Acyrthosiphon</taxon>
    </lineage>
</organism>
<feature type="region of interest" description="Disordered" evidence="14">
    <location>
        <begin position="1011"/>
        <end position="1034"/>
    </location>
</feature>
<evidence type="ECO:0000256" key="4">
    <source>
        <dbReference type="ARBA" id="ARBA00022454"/>
    </source>
</evidence>
<evidence type="ECO:0000256" key="9">
    <source>
        <dbReference type="ARBA" id="ARBA00022990"/>
    </source>
</evidence>
<dbReference type="Pfam" id="PF16589">
    <property type="entry name" value="BRCT_2"/>
    <property type="match status" value="1"/>
</dbReference>
<proteinExistence type="predicted"/>
<evidence type="ECO:0000256" key="3">
    <source>
        <dbReference type="ARBA" id="ARBA00015014"/>
    </source>
</evidence>
<feature type="domain" description="BRCT" evidence="16">
    <location>
        <begin position="1795"/>
        <end position="1886"/>
    </location>
</feature>
<dbReference type="CDD" id="cd17744">
    <property type="entry name" value="BRCT_MDC1_rpt1"/>
    <property type="match status" value="1"/>
</dbReference>
<comment type="subcellular location">
    <subcellularLocation>
        <location evidence="2">Chromosome</location>
    </subcellularLocation>
    <subcellularLocation>
        <location evidence="1">Nucleus</location>
    </subcellularLocation>
</comment>
<dbReference type="RefSeq" id="XP_003242019.1">
    <property type="nucleotide sequence ID" value="XM_003241971.3"/>
</dbReference>
<reference evidence="18" key="1">
    <citation type="submission" date="2010-06" db="EMBL/GenBank/DDBJ databases">
        <authorList>
            <person name="Jiang H."/>
            <person name="Abraham K."/>
            <person name="Ali S."/>
            <person name="Alsbrooks S.L."/>
            <person name="Anim B.N."/>
            <person name="Anosike U.S."/>
            <person name="Attaway T."/>
            <person name="Bandaranaike D.P."/>
            <person name="Battles P.K."/>
            <person name="Bell S.N."/>
            <person name="Bell A.V."/>
            <person name="Beltran B."/>
            <person name="Bickham C."/>
            <person name="Bustamante Y."/>
            <person name="Caleb T."/>
            <person name="Canada A."/>
            <person name="Cardenas V."/>
            <person name="Carter K."/>
            <person name="Chacko J."/>
            <person name="Chandrabose M.N."/>
            <person name="Chavez D."/>
            <person name="Chavez A."/>
            <person name="Chen L."/>
            <person name="Chu H.-S."/>
            <person name="Claassen K.J."/>
            <person name="Cockrell R."/>
            <person name="Collins M."/>
            <person name="Cooper J.A."/>
            <person name="Cree A."/>
            <person name="Curry S.M."/>
            <person name="Da Y."/>
            <person name="Dao M.D."/>
            <person name="Das B."/>
            <person name="Davila M.-L."/>
            <person name="Davy-Carroll L."/>
            <person name="Denson S."/>
            <person name="Dinh H."/>
            <person name="Ebong V.E."/>
            <person name="Edwards J.R."/>
            <person name="Egan A."/>
            <person name="El-Daye J."/>
            <person name="Escobedo L."/>
            <person name="Fernandez S."/>
            <person name="Fernando P.R."/>
            <person name="Flagg N."/>
            <person name="Forbes L.D."/>
            <person name="Fowler R.G."/>
            <person name="Fu Q."/>
            <person name="Gabisi R.A."/>
            <person name="Ganer J."/>
            <person name="Garbino Pronczuk A."/>
            <person name="Garcia R.M."/>
            <person name="Garner T."/>
            <person name="Garrett T.E."/>
            <person name="Gonzalez D.A."/>
            <person name="Hamid H."/>
            <person name="Hawkins E.S."/>
            <person name="Hirani K."/>
            <person name="Hogues M.E."/>
            <person name="Hollins B."/>
            <person name="Hsiao C.-H."/>
            <person name="Jabil R."/>
            <person name="James M.L."/>
            <person name="Jhangiani S.N."/>
            <person name="Johnson B."/>
            <person name="Johnson Q."/>
            <person name="Joshi V."/>
            <person name="Kalu J.B."/>
            <person name="Kam C."/>
            <person name="Kashfia A."/>
            <person name="Keebler J."/>
            <person name="Kisamo H."/>
            <person name="Kovar C.L."/>
            <person name="Lago L.A."/>
            <person name="Lai C.-Y."/>
            <person name="Laidlaw J."/>
            <person name="Lara F."/>
            <person name="Le T.-K."/>
            <person name="Lee S.L."/>
            <person name="Legall F.H."/>
            <person name="Lemon S.J."/>
            <person name="Lewis L.R."/>
            <person name="Li B."/>
            <person name="Liu Y."/>
            <person name="Liu Y.-S."/>
            <person name="Lopez J."/>
            <person name="Lozado R.J."/>
            <person name="Lu J."/>
            <person name="Madu R.C."/>
            <person name="Maheshwari M."/>
            <person name="Maheshwari R."/>
            <person name="Malloy K."/>
            <person name="Martinez E."/>
            <person name="Mathew T."/>
            <person name="Mercado I.C."/>
            <person name="Mercado C."/>
            <person name="Meyer B."/>
            <person name="Montgomery K."/>
            <person name="Morgan M.B."/>
            <person name="Munidasa M."/>
            <person name="Nazareth L.V."/>
            <person name="Nelson J."/>
            <person name="Ng B.M."/>
            <person name="Nguyen N.B."/>
            <person name="Nguyen P.Q."/>
            <person name="Nguyen T."/>
            <person name="Obregon M."/>
            <person name="Okwuonu G.O."/>
            <person name="Onwere C.G."/>
            <person name="Orozco G."/>
            <person name="Parra A."/>
            <person name="Patel S."/>
            <person name="Patil S."/>
            <person name="Perez A."/>
            <person name="Perez Y."/>
            <person name="Pham C."/>
            <person name="Primus E.L."/>
            <person name="Pu L.-L."/>
            <person name="Puazo M."/>
            <person name="Qin X."/>
            <person name="Quiroz J.B."/>
            <person name="Reese J."/>
            <person name="Richards S."/>
            <person name="Rives C.M."/>
            <person name="Robberts R."/>
            <person name="Ruiz S.J."/>
            <person name="Ruiz M.J."/>
            <person name="Santibanez J."/>
            <person name="Schneider B.W."/>
            <person name="Sisson I."/>
            <person name="Smith M."/>
            <person name="Sodergren E."/>
            <person name="Song X.-Z."/>
            <person name="Song B.B."/>
            <person name="Summersgill H."/>
            <person name="Thelus R."/>
            <person name="Thornton R.D."/>
            <person name="Trejos Z.Y."/>
            <person name="Usmani K."/>
            <person name="Vattathil S."/>
            <person name="Villasana D."/>
            <person name="Walker D.L."/>
            <person name="Wang S."/>
            <person name="Wang K."/>
            <person name="White C.S."/>
            <person name="Williams A.C."/>
            <person name="Williamson J."/>
            <person name="Wilson K."/>
            <person name="Woghiren I.O."/>
            <person name="Woodworth J.R."/>
            <person name="Worley K.C."/>
            <person name="Wright R.A."/>
            <person name="Wu W."/>
            <person name="Young L."/>
            <person name="Zhang L."/>
            <person name="Zhang J."/>
            <person name="Zhu Y."/>
            <person name="Muzny D.M."/>
            <person name="Weinstock G."/>
            <person name="Gibbs R.A."/>
        </authorList>
    </citation>
    <scope>NUCLEOTIDE SEQUENCE [LARGE SCALE GENOMIC DNA]</scope>
    <source>
        <strain evidence="18">LSR1</strain>
    </source>
</reference>
<evidence type="ECO:0000256" key="11">
    <source>
        <dbReference type="ARBA" id="ARBA00023306"/>
    </source>
</evidence>
<evidence type="ECO:0000256" key="14">
    <source>
        <dbReference type="SAM" id="MobiDB-lite"/>
    </source>
</evidence>
<dbReference type="GO" id="GO:0006974">
    <property type="term" value="P:DNA damage response"/>
    <property type="evidence" value="ECO:0007669"/>
    <property type="project" value="UniProtKB-KW"/>
</dbReference>
<accession>A0A8R2A5E0</accession>
<dbReference type="Gene3D" id="2.60.200.20">
    <property type="match status" value="1"/>
</dbReference>
<evidence type="ECO:0000259" key="15">
    <source>
        <dbReference type="PROSITE" id="PS50006"/>
    </source>
</evidence>
<keyword evidence="8" id="KW-0832">Ubl conjugation</keyword>
<protein>
    <recommendedName>
        <fullName evidence="3">Mediator of DNA damage checkpoint protein 1</fullName>
    </recommendedName>
    <alternativeName>
        <fullName evidence="13">PAX transactivation activation domain-interacting protein</fullName>
    </alternativeName>
    <alternativeName>
        <fullName evidence="12">PAX-interacting protein 1</fullName>
    </alternativeName>
</protein>
<evidence type="ECO:0000256" key="6">
    <source>
        <dbReference type="ARBA" id="ARBA00022737"/>
    </source>
</evidence>
<evidence type="ECO:0000313" key="18">
    <source>
        <dbReference type="Proteomes" id="UP000007819"/>
    </source>
</evidence>
<dbReference type="InterPro" id="IPR008984">
    <property type="entry name" value="SMAD_FHA_dom_sf"/>
</dbReference>
<keyword evidence="11" id="KW-0131">Cell cycle</keyword>
<keyword evidence="10" id="KW-0539">Nucleus</keyword>
<dbReference type="GO" id="GO:0005634">
    <property type="term" value="C:nucleus"/>
    <property type="evidence" value="ECO:0007669"/>
    <property type="project" value="UniProtKB-SubCell"/>
</dbReference>
<dbReference type="Pfam" id="PF00533">
    <property type="entry name" value="BRCT"/>
    <property type="match status" value="1"/>
</dbReference>
<evidence type="ECO:0000256" key="1">
    <source>
        <dbReference type="ARBA" id="ARBA00004123"/>
    </source>
</evidence>
<dbReference type="EnsemblMetazoa" id="XM_003241971.4">
    <property type="protein sequence ID" value="XP_003242019.1"/>
    <property type="gene ID" value="LOC100571832"/>
</dbReference>
<dbReference type="PROSITE" id="PS50172">
    <property type="entry name" value="BRCT"/>
    <property type="match status" value="1"/>
</dbReference>
<dbReference type="Gene3D" id="3.40.50.10190">
    <property type="entry name" value="BRCT domain"/>
    <property type="match status" value="2"/>
</dbReference>
<evidence type="ECO:0000256" key="12">
    <source>
        <dbReference type="ARBA" id="ARBA00023858"/>
    </source>
</evidence>
<dbReference type="SUPFAM" id="SSF52113">
    <property type="entry name" value="BRCT domain"/>
    <property type="match status" value="1"/>
</dbReference>
<keyword evidence="5" id="KW-1017">Isopeptide bond</keyword>
<dbReference type="Proteomes" id="UP000007819">
    <property type="component" value="Chromosome A3"/>
</dbReference>
<dbReference type="InterPro" id="IPR051579">
    <property type="entry name" value="DDR_Transcriptional_Reg"/>
</dbReference>
<keyword evidence="6" id="KW-0677">Repeat</keyword>
<keyword evidence="7" id="KW-0227">DNA damage</keyword>
<dbReference type="PROSITE" id="PS50006">
    <property type="entry name" value="FHA_DOMAIN"/>
    <property type="match status" value="1"/>
</dbReference>
<feature type="region of interest" description="Disordered" evidence="14">
    <location>
        <begin position="881"/>
        <end position="904"/>
    </location>
</feature>
<dbReference type="SMART" id="SM00240">
    <property type="entry name" value="FHA"/>
    <property type="match status" value="1"/>
</dbReference>
<dbReference type="PANTHER" id="PTHR23196:SF1">
    <property type="entry name" value="PAX-INTERACTING PROTEIN 1"/>
    <property type="match status" value="1"/>
</dbReference>
<evidence type="ECO:0000256" key="2">
    <source>
        <dbReference type="ARBA" id="ARBA00004286"/>
    </source>
</evidence>
<keyword evidence="4" id="KW-0158">Chromosome</keyword>
<evidence type="ECO:0000256" key="5">
    <source>
        <dbReference type="ARBA" id="ARBA00022499"/>
    </source>
</evidence>
<evidence type="ECO:0000256" key="7">
    <source>
        <dbReference type="ARBA" id="ARBA00022763"/>
    </source>
</evidence>
<feature type="domain" description="FHA" evidence="15">
    <location>
        <begin position="53"/>
        <end position="102"/>
    </location>
</feature>
<dbReference type="PANTHER" id="PTHR23196">
    <property type="entry name" value="PAX TRANSCRIPTION ACTIVATION DOMAIN INTERACTING PROTEIN"/>
    <property type="match status" value="1"/>
</dbReference>
<evidence type="ECO:0000259" key="16">
    <source>
        <dbReference type="PROSITE" id="PS50172"/>
    </source>
</evidence>
<dbReference type="CDD" id="cd18432">
    <property type="entry name" value="BRCT_PAXIP1_rpt6_like"/>
    <property type="match status" value="1"/>
</dbReference>
<evidence type="ECO:0000313" key="17">
    <source>
        <dbReference type="EnsemblMetazoa" id="XP_003242019.1"/>
    </source>
</evidence>
<dbReference type="CDD" id="cd00060">
    <property type="entry name" value="FHA"/>
    <property type="match status" value="1"/>
</dbReference>
<keyword evidence="9" id="KW-0007">Acetylation</keyword>
<dbReference type="OrthoDB" id="342264at2759"/>
<evidence type="ECO:0000256" key="10">
    <source>
        <dbReference type="ARBA" id="ARBA00023242"/>
    </source>
</evidence>
<reference evidence="17" key="2">
    <citation type="submission" date="2022-06" db="UniProtKB">
        <authorList>
            <consortium name="EnsemblMetazoa"/>
        </authorList>
    </citation>
    <scope>IDENTIFICATION</scope>
</reference>
<dbReference type="InterPro" id="IPR000253">
    <property type="entry name" value="FHA_dom"/>
</dbReference>
<dbReference type="Pfam" id="PF00498">
    <property type="entry name" value="FHA"/>
    <property type="match status" value="1"/>
</dbReference>
<dbReference type="InterPro" id="IPR001357">
    <property type="entry name" value="BRCT_dom"/>
</dbReference>
<sequence>MDADVDSAWICTQAIVSTDSQSDDEQEKIKNYGYIVLNDMIDNERYVLKEGDNTIGRHPLNHIYIEHPSVSMNHAVIQCDSDGVVLLDKGSLNKTKLNKKTLRKDVAYFLEENALLMFGEVQADYFINENSIEFKNDTKSMAPDNTFVHKATQNDGLSLSKLSNVVITQKSFRTDIPNAISDCNVPLVIENKSTCKIEKEVPKTITGTESAMNTLNDLHTKFNSSSPSDEYLLEALSQVETKQNNVNSNEIVHNLSNEDTHIMNLTESVSEITREDTPSPVMDLQSSILTINNITKNQFQTPNKINTEWMREDTPSPVMDLKSSILTTNNVTKNQFQSPNKINTEEMREDTPSPVMDLKNSILTTNSIPKCIFQSPSKINKELIREDTPSPIMDFGCCNDFENYLETNNHGIISAIQSPNEVNKFNNTQVLEIDNNIVELYTHTSNNDEAQNIESDEQSIIPIKNCLDISSKDNLSGSNNINLSTNGHNTDKHKIIVNTFEAEDDDVFRHFIENECKSQQHDRAILENQDFFNCPTQKISIKKNIQPKVTSSIHDKEIENLIDHPKLPKSNASASKIIHDDLTQVPEMDDDFFNCATQKLSTSKNIFPKPKVSSTIHDEETQELLEFSKSCKSNSILSKSYSTSIHEKNTQNPNKDDDFFNCPTQKLSTSKNIFSNTKVSLSIHEEETQRPPVFSQFEKTNNIASNNYSTNIDKELTDFPEMDDDFFNCPSQKVSTAKKVRPKVTTSIHDEETQELLDFSKPCKNDSISSKSYFTSIHEENTQNLNIDDDFFNCPTQKVSITKKINPKPKVSSSIHDEETQELLEFSKPYKSNSIVSKSYSNSKHEENPKIDDDFFNCPTQKLSTSNQIIPKSKVSSSIHEEETQKPPEFSQFDKTNNINSNNYSTNVDKDLTEVPEMDIDFFNCPTQRVSITKKIKPKVSSSIHDEETQELLEFSKPCKSNSILSKRYSTSIHEENTQNPKIDDDFFNCPTQKLSTSKNIFPNTKVSPSIHEEETQKPPEFSQFDKTNNIASDNYSTNVDKDLTEVPEMDIDFFNCPTQRVSITKKIKPKVSSSIHDKETQELLEFSKPCKSNSISSKSYSTSIHEENTQNLNIDDDFFNCPTQKLSTSKNIFPNTKVSSSIHDEETQELLEFSILSKSYFTSKHEENTQNPKIDDDFFNCPTQKVSITKKINPKPKVSSSIHDEETQELLEFSKPCKSNSISSKSYSTSIHEENTQNLNIDDDFFNCPTQKLSTSKNIFPNTKVSLSIHEEETQRPPEFSQSDKTNTITSKTYSTNIYEENTQNPKIDDDFFNCPTQQVSISKKINPKPKVSSSIHDKETQELLEFSKPCKSNSISSKSYSTSIHEENTQNLNIDDDFFNCPTQKLSTSKNIFQNTKVSLSIHEEETQRPPEFSQFDKTNNIGSNNYSTNSHVDLTEVPEIDDDFFNCPTQKVPCNSNSKFSTDCKKHESIPIVINEAETKDLSIQSISKISLPNNIKQNKRNIVNSTSQKVLTKVQSKSISNCSININEDVTKNPEQFDGTNSHKETDNEDRCKVQKSKLVQSNIISLSNVQIPVMCNEYSSNSLRTNKPKIRVREDLHNMSHSGSSSNNSMIIINKPNKKSVFNNINTTVPFNKNFDTPGCSKTAIQKNNPNASASTKQEYFIDDSDHSQVSISLKYNNHLKQINESIFSPLNIPDVSANSLLEDHSSPITIENNLNALKCEPSTSSNDAFKWKSFWNKKKIQSQDKGKSIKIAPEVKENKERYQTRAITRKRKQNGIVESNKKLCNRNNILEPLVENSSEIVVSFSYLKSRHLQEMKQFVEKTGGMVTDDITQCTVLVTDKIRCTMKILSAIAKGCPIVNANWLKHSYTVKMFQDVDDFIIADKDAERKYNFQLKKSLAKAKTKRLLDGYNVLVTPSVKPSPQEMKVIITCAGGNFVLNWTTTQYTKELIVTCDKDRTRWKPAWDNDLAKIIDSDTLVMSIIRQQLTI</sequence>
<dbReference type="SMART" id="SM00292">
    <property type="entry name" value="BRCT"/>
    <property type="match status" value="1"/>
</dbReference>
<feature type="compositionally biased region" description="Polar residues" evidence="14">
    <location>
        <begin position="1025"/>
        <end position="1034"/>
    </location>
</feature>
<name>A0A8R2A5E0_ACYPI</name>
<dbReference type="InterPro" id="IPR036420">
    <property type="entry name" value="BRCT_dom_sf"/>
</dbReference>
<keyword evidence="18" id="KW-1185">Reference proteome</keyword>